<reference evidence="1 2" key="1">
    <citation type="journal article" date="2015" name="Nature">
        <title>rRNA introns, odd ribosomes, and small enigmatic genomes across a large radiation of phyla.</title>
        <authorList>
            <person name="Brown C.T."/>
            <person name="Hug L.A."/>
            <person name="Thomas B.C."/>
            <person name="Sharon I."/>
            <person name="Castelle C.J."/>
            <person name="Singh A."/>
            <person name="Wilkins M.J."/>
            <person name="Williams K.H."/>
            <person name="Banfield J.F."/>
        </authorList>
    </citation>
    <scope>NUCLEOTIDE SEQUENCE [LARGE SCALE GENOMIC DNA]</scope>
</reference>
<evidence type="ECO:0000313" key="1">
    <source>
        <dbReference type="EMBL" id="KKT67527.1"/>
    </source>
</evidence>
<proteinExistence type="predicted"/>
<sequence>MIIRDRDVMEAVDKTETKGYLESEFSEENISDYAEACRDTAWRMVEMIMDRGREPITVLIPSRGAVPFIIGAIKAIKEDPKINKFVKEAFGTENFVELPSLSCFDVVRDTSEAPGKPLVRMLLLPFTADASFHGEEVRNEEDLVGDMRRFMTRVASEILFKAPQKRAGKEFQLYLNFLKEVEGRSGLAQFYEEFQPVKTGEPVLYIDTVISGRASDTIVDEFERLGVNIGFRVDSQLVPLLVVDNYGLSLGPRFRRYVDQFSATKSVLRVPKILSEDRGAAFLGITAVIYENLITTATNSHPECEDLAPYFGAWHDVPSRDAPLFKGVFKQFIELIGQKISGRDGNFTEKRREFLSSILKRRILETRDKIGHSETKEFFRRGLPFESARETGSHIIQIRLPGSTAESIVSKVCRLSINH</sequence>
<organism evidence="1 2">
    <name type="scientific">Candidatus Curtissbacteria bacterium GW2011_GWC1_44_33</name>
    <dbReference type="NCBI Taxonomy" id="1618413"/>
    <lineage>
        <taxon>Bacteria</taxon>
        <taxon>Candidatus Curtissiibacteriota</taxon>
    </lineage>
</organism>
<gene>
    <name evidence="1" type="ORF">UW61_C0007G0004</name>
</gene>
<protein>
    <submittedName>
        <fullName evidence="1">Uncharacterized protein</fullName>
    </submittedName>
</protein>
<name>A0A0G1LFQ0_9BACT</name>
<dbReference type="AlphaFoldDB" id="A0A0G1LFQ0"/>
<evidence type="ECO:0000313" key="2">
    <source>
        <dbReference type="Proteomes" id="UP000033901"/>
    </source>
</evidence>
<dbReference type="EMBL" id="LCIZ01000007">
    <property type="protein sequence ID" value="KKT67527.1"/>
    <property type="molecule type" value="Genomic_DNA"/>
</dbReference>
<dbReference type="Proteomes" id="UP000033901">
    <property type="component" value="Unassembled WGS sequence"/>
</dbReference>
<comment type="caution">
    <text evidence="1">The sequence shown here is derived from an EMBL/GenBank/DDBJ whole genome shotgun (WGS) entry which is preliminary data.</text>
</comment>
<accession>A0A0G1LFQ0</accession>